<sequence length="661" mass="73887">MGIFSIVIPFTPWGTRVGLIPTKDVMLEFFERELGKRKDNDLELFEAADAKSRGTNNGHSAETPPCLLFMSISNRETWVRYCQQFSRTTLEGLFKMVIFMDKTTSGSLENDVEGKERKLPIRNPIMSLCKSDCVRGPPSLPWWSKENLKTCETKPDQDSRIPHPGILSSLTDAGAHGWIRDAGCIRPVTFSIASLMTSGIGYCLSTAILVSIYKGINELSRSSHPSRSGGHFPAHFLYAWLAKNFDAYELVGEASSNPSMAKFSGLGRAKSFQLEEAQELIGSGRGFRWHSSIINRLKETLMDDGKLSRADFAYFVSIHLSFVSYHCEDNLIMEHYCPDRFSRYFGFYQDVPDDLDFDNLPDSETMLCYHHMLTRYGTGSHVLLPGRCHLLERNTTHAFREWWFKIFISSTCSPHASDSKRKRSDLSDTNISKDEGKLISKPKLKIIHSGKPLEPFVPPKEDGSSRVKILGIDVVIPAMPILTIPIQSIVPLPQDELPVEVCEPSTKKVIELPPEGAENIMDILDAEPNPIECMGKSDDVNFKEGLAHGVCCPDDDEVESIHRVNVPSAVLRPQRPVRVPQKGISFFDADTVINEVDKNAARVLGKVILDKVCHTPFDGLPSLKGDFDSLYAAILQRGVDVTPLESKVKGLIKQECDFKVS</sequence>
<feature type="region of interest" description="Disordered" evidence="1">
    <location>
        <begin position="412"/>
        <end position="433"/>
    </location>
</feature>
<dbReference type="PANTHER" id="PTHR36607">
    <property type="entry name" value="1,2-DIHYDROXY-3-KETO-5-METHYLTHIOPENTENE DIOXYGENASE 4"/>
    <property type="match status" value="1"/>
</dbReference>
<dbReference type="OrthoDB" id="913267at2759"/>
<keyword evidence="4" id="KW-1185">Reference proteome</keyword>
<organism evidence="3 4">
    <name type="scientific">Carnegiea gigantea</name>
    <dbReference type="NCBI Taxonomy" id="171969"/>
    <lineage>
        <taxon>Eukaryota</taxon>
        <taxon>Viridiplantae</taxon>
        <taxon>Streptophyta</taxon>
        <taxon>Embryophyta</taxon>
        <taxon>Tracheophyta</taxon>
        <taxon>Spermatophyta</taxon>
        <taxon>Magnoliopsida</taxon>
        <taxon>eudicotyledons</taxon>
        <taxon>Gunneridae</taxon>
        <taxon>Pentapetalae</taxon>
        <taxon>Caryophyllales</taxon>
        <taxon>Cactineae</taxon>
        <taxon>Cactaceae</taxon>
        <taxon>Cactoideae</taxon>
        <taxon>Echinocereeae</taxon>
        <taxon>Carnegiea</taxon>
    </lineage>
</organism>
<evidence type="ECO:0000313" key="3">
    <source>
        <dbReference type="EMBL" id="KAJ8440281.1"/>
    </source>
</evidence>
<dbReference type="Proteomes" id="UP001153076">
    <property type="component" value="Unassembled WGS sequence"/>
</dbReference>
<name>A0A9Q1QG35_9CARY</name>
<evidence type="ECO:0000256" key="1">
    <source>
        <dbReference type="SAM" id="MobiDB-lite"/>
    </source>
</evidence>
<evidence type="ECO:0000259" key="2">
    <source>
        <dbReference type="Pfam" id="PF10536"/>
    </source>
</evidence>
<dbReference type="Pfam" id="PF10536">
    <property type="entry name" value="PMD"/>
    <property type="match status" value="1"/>
</dbReference>
<gene>
    <name evidence="3" type="ORF">Cgig2_031595</name>
</gene>
<feature type="domain" description="Aminotransferase-like plant mobile" evidence="2">
    <location>
        <begin position="185"/>
        <end position="403"/>
    </location>
</feature>
<comment type="caution">
    <text evidence="3">The sequence shown here is derived from an EMBL/GenBank/DDBJ whole genome shotgun (WGS) entry which is preliminary data.</text>
</comment>
<protein>
    <recommendedName>
        <fullName evidence="2">Aminotransferase-like plant mobile domain-containing protein</fullName>
    </recommendedName>
</protein>
<proteinExistence type="predicted"/>
<dbReference type="EMBL" id="JAKOGI010000194">
    <property type="protein sequence ID" value="KAJ8440281.1"/>
    <property type="molecule type" value="Genomic_DNA"/>
</dbReference>
<reference evidence="3" key="1">
    <citation type="submission" date="2022-04" db="EMBL/GenBank/DDBJ databases">
        <title>Carnegiea gigantea Genome sequencing and assembly v2.</title>
        <authorList>
            <person name="Copetti D."/>
            <person name="Sanderson M.J."/>
            <person name="Burquez A."/>
            <person name="Wojciechowski M.F."/>
        </authorList>
    </citation>
    <scope>NUCLEOTIDE SEQUENCE</scope>
    <source>
        <strain evidence="3">SGP5-SGP5p</strain>
        <tissue evidence="3">Aerial part</tissue>
    </source>
</reference>
<dbReference type="InterPro" id="IPR019557">
    <property type="entry name" value="AminoTfrase-like_pln_mobile"/>
</dbReference>
<dbReference type="PANTHER" id="PTHR36607:SF20">
    <property type="entry name" value="AMINOTRANSFERASE-LIKE PLANT MOBILE DOMAIN-CONTAINING PROTEIN"/>
    <property type="match status" value="1"/>
</dbReference>
<dbReference type="AlphaFoldDB" id="A0A9Q1QG35"/>
<evidence type="ECO:0000313" key="4">
    <source>
        <dbReference type="Proteomes" id="UP001153076"/>
    </source>
</evidence>
<accession>A0A9Q1QG35</accession>